<dbReference type="AlphaFoldDB" id="I4YTE3"/>
<protein>
    <submittedName>
        <fullName evidence="2">Uncharacterized protein</fullName>
    </submittedName>
</protein>
<keyword evidence="1" id="KW-1133">Transmembrane helix</keyword>
<evidence type="ECO:0000313" key="2">
    <source>
        <dbReference type="EMBL" id="EIM27235.1"/>
    </source>
</evidence>
<keyword evidence="3" id="KW-1185">Reference proteome</keyword>
<keyword evidence="1" id="KW-0812">Transmembrane</keyword>
<dbReference type="PATRIC" id="fig|864069.3.peg.4123"/>
<feature type="transmembrane region" description="Helical" evidence="1">
    <location>
        <begin position="31"/>
        <end position="51"/>
    </location>
</feature>
<organism evidence="2 3">
    <name type="scientific">Microvirga lotononidis</name>
    <dbReference type="NCBI Taxonomy" id="864069"/>
    <lineage>
        <taxon>Bacteria</taxon>
        <taxon>Pseudomonadati</taxon>
        <taxon>Pseudomonadota</taxon>
        <taxon>Alphaproteobacteria</taxon>
        <taxon>Hyphomicrobiales</taxon>
        <taxon>Methylobacteriaceae</taxon>
        <taxon>Microvirga</taxon>
    </lineage>
</organism>
<evidence type="ECO:0000256" key="1">
    <source>
        <dbReference type="SAM" id="Phobius"/>
    </source>
</evidence>
<reference evidence="2 3" key="1">
    <citation type="submission" date="2012-02" db="EMBL/GenBank/DDBJ databases">
        <title>Improved High-Quality Draft sequence of Microvirga sp. WSM3557.</title>
        <authorList>
            <consortium name="US DOE Joint Genome Institute"/>
            <person name="Lucas S."/>
            <person name="Han J."/>
            <person name="Lapidus A."/>
            <person name="Cheng J.-F."/>
            <person name="Goodwin L."/>
            <person name="Pitluck S."/>
            <person name="Peters L."/>
            <person name="Zhang X."/>
            <person name="Detter J.C."/>
            <person name="Han C."/>
            <person name="Tapia R."/>
            <person name="Land M."/>
            <person name="Hauser L."/>
            <person name="Kyrpides N."/>
            <person name="Ivanova N."/>
            <person name="Pagani I."/>
            <person name="Brau L."/>
            <person name="Yates R."/>
            <person name="O'Hara G."/>
            <person name="Rui T."/>
            <person name="Howieson J."/>
            <person name="Reeve W."/>
            <person name="Woyke T."/>
        </authorList>
    </citation>
    <scope>NUCLEOTIDE SEQUENCE [LARGE SCALE GENOMIC DNA]</scope>
    <source>
        <strain evidence="2 3">WSM3557</strain>
    </source>
</reference>
<gene>
    <name evidence="2" type="ORF">MicloDRAFT_00037930</name>
</gene>
<evidence type="ECO:0000313" key="3">
    <source>
        <dbReference type="Proteomes" id="UP000003947"/>
    </source>
</evidence>
<name>I4YTE3_9HYPH</name>
<dbReference type="HOGENOM" id="CLU_3063500_0_0_5"/>
<dbReference type="Proteomes" id="UP000003947">
    <property type="component" value="Unassembled WGS sequence"/>
</dbReference>
<keyword evidence="1" id="KW-0472">Membrane</keyword>
<dbReference type="EMBL" id="JH660645">
    <property type="protein sequence ID" value="EIM27235.1"/>
    <property type="molecule type" value="Genomic_DNA"/>
</dbReference>
<proteinExistence type="predicted"/>
<accession>I4YTE3</accession>
<sequence>MPRHNPNLDEQSSRVEAAQARLARHERLSRIALLLTLLLAIGLLASVVSHLQY</sequence>